<dbReference type="Proteomes" id="UP000541610">
    <property type="component" value="Unassembled WGS sequence"/>
</dbReference>
<name>A0A7J6NIJ6_PEROL</name>
<proteinExistence type="predicted"/>
<accession>A0A7J6NIJ6</accession>
<protein>
    <submittedName>
        <fullName evidence="2">Uncharacterized protein</fullName>
    </submittedName>
</protein>
<feature type="chain" id="PRO_5029531941" evidence="1">
    <location>
        <begin position="20"/>
        <end position="137"/>
    </location>
</feature>
<reference evidence="2 3" key="1">
    <citation type="submission" date="2020-04" db="EMBL/GenBank/DDBJ databases">
        <title>Perkinsus olseni comparative genomics.</title>
        <authorList>
            <person name="Bogema D.R."/>
        </authorList>
    </citation>
    <scope>NUCLEOTIDE SEQUENCE [LARGE SCALE GENOMIC DNA]</scope>
    <source>
        <strain evidence="2">00978-12</strain>
    </source>
</reference>
<evidence type="ECO:0000256" key="1">
    <source>
        <dbReference type="SAM" id="SignalP"/>
    </source>
</evidence>
<gene>
    <name evidence="2" type="ORF">FOZ60_008669</name>
</gene>
<evidence type="ECO:0000313" key="3">
    <source>
        <dbReference type="Proteomes" id="UP000541610"/>
    </source>
</evidence>
<sequence length="137" mass="15550">MWSFFVLCVALALPTLPEAQHAHPPQAKYSKVVYAPRDCLEVEWLPNQTHEMILYLECGYGVTSETLHLDEPAQYHYQIAKNSMADYQAFIAEVNARCPYRTDDGDLYKFDYDPTADAVKVQFEGNTEALVKNGCPP</sequence>
<keyword evidence="1" id="KW-0732">Signal</keyword>
<dbReference type="EMBL" id="JABANP010000349">
    <property type="protein sequence ID" value="KAF4683722.1"/>
    <property type="molecule type" value="Genomic_DNA"/>
</dbReference>
<evidence type="ECO:0000313" key="2">
    <source>
        <dbReference type="EMBL" id="KAF4683722.1"/>
    </source>
</evidence>
<feature type="signal peptide" evidence="1">
    <location>
        <begin position="1"/>
        <end position="19"/>
    </location>
</feature>
<comment type="caution">
    <text evidence="2">The sequence shown here is derived from an EMBL/GenBank/DDBJ whole genome shotgun (WGS) entry which is preliminary data.</text>
</comment>
<dbReference type="AlphaFoldDB" id="A0A7J6NIJ6"/>
<organism evidence="2 3">
    <name type="scientific">Perkinsus olseni</name>
    <name type="common">Perkinsus atlanticus</name>
    <dbReference type="NCBI Taxonomy" id="32597"/>
    <lineage>
        <taxon>Eukaryota</taxon>
        <taxon>Sar</taxon>
        <taxon>Alveolata</taxon>
        <taxon>Perkinsozoa</taxon>
        <taxon>Perkinsea</taxon>
        <taxon>Perkinsida</taxon>
        <taxon>Perkinsidae</taxon>
        <taxon>Perkinsus</taxon>
    </lineage>
</organism>